<comment type="caution">
    <text evidence="2">The sequence shown here is derived from an EMBL/GenBank/DDBJ whole genome shotgun (WGS) entry which is preliminary data.</text>
</comment>
<sequence>MKEPAHGAGAGRPVAPSDEPLDRELMRGGRWLV</sequence>
<dbReference type="Proteomes" id="UP001230426">
    <property type="component" value="Unassembled WGS sequence"/>
</dbReference>
<evidence type="ECO:0000313" key="2">
    <source>
        <dbReference type="EMBL" id="MDP9868103.1"/>
    </source>
</evidence>
<protein>
    <submittedName>
        <fullName evidence="2">Uncharacterized protein</fullName>
    </submittedName>
</protein>
<feature type="region of interest" description="Disordered" evidence="1">
    <location>
        <begin position="1"/>
        <end position="33"/>
    </location>
</feature>
<gene>
    <name evidence="2" type="ORF">J2S55_007369</name>
</gene>
<organism evidence="2 3">
    <name type="scientific">Streptosporangium brasiliense</name>
    <dbReference type="NCBI Taxonomy" id="47480"/>
    <lineage>
        <taxon>Bacteria</taxon>
        <taxon>Bacillati</taxon>
        <taxon>Actinomycetota</taxon>
        <taxon>Actinomycetes</taxon>
        <taxon>Streptosporangiales</taxon>
        <taxon>Streptosporangiaceae</taxon>
        <taxon>Streptosporangium</taxon>
    </lineage>
</organism>
<reference evidence="2 3" key="1">
    <citation type="submission" date="2023-07" db="EMBL/GenBank/DDBJ databases">
        <title>Sequencing the genomes of 1000 actinobacteria strains.</title>
        <authorList>
            <person name="Klenk H.-P."/>
        </authorList>
    </citation>
    <scope>NUCLEOTIDE SEQUENCE [LARGE SCALE GENOMIC DNA]</scope>
    <source>
        <strain evidence="2 3">DSM 44109</strain>
    </source>
</reference>
<evidence type="ECO:0000256" key="1">
    <source>
        <dbReference type="SAM" id="MobiDB-lite"/>
    </source>
</evidence>
<dbReference type="EMBL" id="JAUSRB010000002">
    <property type="protein sequence ID" value="MDP9868103.1"/>
    <property type="molecule type" value="Genomic_DNA"/>
</dbReference>
<name>A0ABT9RG62_9ACTN</name>
<keyword evidence="3" id="KW-1185">Reference proteome</keyword>
<accession>A0ABT9RG62</accession>
<proteinExistence type="predicted"/>
<evidence type="ECO:0000313" key="3">
    <source>
        <dbReference type="Proteomes" id="UP001230426"/>
    </source>
</evidence>